<reference evidence="1" key="2">
    <citation type="submission" date="2020-09" db="EMBL/GenBank/DDBJ databases">
        <authorList>
            <person name="Sun Q."/>
            <person name="Ohkuma M."/>
        </authorList>
    </citation>
    <scope>NUCLEOTIDE SEQUENCE</scope>
    <source>
        <strain evidence="1">JCM 14359</strain>
    </source>
</reference>
<protein>
    <recommendedName>
        <fullName evidence="3">DUF1819 family protein</fullName>
    </recommendedName>
</protein>
<dbReference type="EMBL" id="BMOC01000003">
    <property type="protein sequence ID" value="GGJ00869.1"/>
    <property type="molecule type" value="Genomic_DNA"/>
</dbReference>
<dbReference type="InterPro" id="IPR014948">
    <property type="entry name" value="BrxA"/>
</dbReference>
<keyword evidence="2" id="KW-1185">Reference proteome</keyword>
<comment type="caution">
    <text evidence="1">The sequence shown here is derived from an EMBL/GenBank/DDBJ whole genome shotgun (WGS) entry which is preliminary data.</text>
</comment>
<accession>A0A830EDB1</accession>
<dbReference type="AlphaFoldDB" id="A0A830EDB1"/>
<dbReference type="OrthoDB" id="172333at2157"/>
<dbReference type="Pfam" id="PF08849">
    <property type="entry name" value="BrxA"/>
    <property type="match status" value="1"/>
</dbReference>
<reference evidence="1" key="1">
    <citation type="journal article" date="2014" name="Int. J. Syst. Evol. Microbiol.">
        <title>Complete genome sequence of Corynebacterium casei LMG S-19264T (=DSM 44701T), isolated from a smear-ripened cheese.</title>
        <authorList>
            <consortium name="US DOE Joint Genome Institute (JGI-PGF)"/>
            <person name="Walter F."/>
            <person name="Albersmeier A."/>
            <person name="Kalinowski J."/>
            <person name="Ruckert C."/>
        </authorList>
    </citation>
    <scope>NUCLEOTIDE SEQUENCE</scope>
    <source>
        <strain evidence="1">JCM 14359</strain>
    </source>
</reference>
<evidence type="ECO:0008006" key="3">
    <source>
        <dbReference type="Google" id="ProtNLM"/>
    </source>
</evidence>
<name>A0A830EDB1_9EURY</name>
<evidence type="ECO:0000313" key="1">
    <source>
        <dbReference type="EMBL" id="GGJ00869.1"/>
    </source>
</evidence>
<dbReference type="Gene3D" id="1.10.3540.10">
    <property type="entry name" value="uncharacterized protein from magnetospirillum magneticum domain"/>
    <property type="match status" value="1"/>
</dbReference>
<gene>
    <name evidence="1" type="ORF">GCM10008995_08420</name>
</gene>
<organism evidence="1 2">
    <name type="scientific">Halobellus salinus</name>
    <dbReference type="NCBI Taxonomy" id="931585"/>
    <lineage>
        <taxon>Archaea</taxon>
        <taxon>Methanobacteriati</taxon>
        <taxon>Methanobacteriota</taxon>
        <taxon>Stenosarchaea group</taxon>
        <taxon>Halobacteria</taxon>
        <taxon>Halobacteriales</taxon>
        <taxon>Haloferacaceae</taxon>
        <taxon>Halobellus</taxon>
    </lineage>
</organism>
<dbReference type="InterPro" id="IPR023137">
    <property type="entry name" value="BrxA_sf"/>
</dbReference>
<dbReference type="RefSeq" id="WP_188786137.1">
    <property type="nucleotide sequence ID" value="NZ_BMOC01000003.1"/>
</dbReference>
<evidence type="ECO:0000313" key="2">
    <source>
        <dbReference type="Proteomes" id="UP000653099"/>
    </source>
</evidence>
<sequence>MNFVSDGGSSPVPSLSRQFPPGDVNMDLTMCGLLVERAEELAQLYAEHGNWNEVKEVWFDERLSNRSTRGSSQKIYRVLTSRFKNAPRALPNPSVLPAIFDDCHTTRDKAQILYLYLVSDDSLVRYAVHEYVSRFMKDRPDSLNFSNETLVDILTRLEYSDGTSFDYAESTTRRWCEGFRSVLREIGVLDGQQSVAGASPSIGDIPLLVAMDYSYESDDDEWLTAPRGLLYLFQPENRWEELFDRVVSTGAWEYIELHGDLDVRPSDGPYSWPHDGGDS</sequence>
<proteinExistence type="predicted"/>
<dbReference type="Proteomes" id="UP000653099">
    <property type="component" value="Unassembled WGS sequence"/>
</dbReference>